<name>A0AAD4S090_9MAGN</name>
<dbReference type="Proteomes" id="UP001202328">
    <property type="component" value="Unassembled WGS sequence"/>
</dbReference>
<evidence type="ECO:0000256" key="1">
    <source>
        <dbReference type="SAM" id="Coils"/>
    </source>
</evidence>
<gene>
    <name evidence="2" type="ORF">MKW98_009395</name>
</gene>
<accession>A0AAD4S090</accession>
<evidence type="ECO:0000313" key="3">
    <source>
        <dbReference type="Proteomes" id="UP001202328"/>
    </source>
</evidence>
<dbReference type="EMBL" id="JAJJMB010016680">
    <property type="protein sequence ID" value="KAI3845329.1"/>
    <property type="molecule type" value="Genomic_DNA"/>
</dbReference>
<protein>
    <submittedName>
        <fullName evidence="2">Uncharacterized protein</fullName>
    </submittedName>
</protein>
<proteinExistence type="predicted"/>
<dbReference type="AlphaFoldDB" id="A0AAD4S090"/>
<keyword evidence="3" id="KW-1185">Reference proteome</keyword>
<reference evidence="2" key="1">
    <citation type="submission" date="2022-04" db="EMBL/GenBank/DDBJ databases">
        <title>A functionally conserved STORR gene fusion in Papaver species that diverged 16.8 million years ago.</title>
        <authorList>
            <person name="Catania T."/>
        </authorList>
    </citation>
    <scope>NUCLEOTIDE SEQUENCE</scope>
    <source>
        <strain evidence="2">S-188037</strain>
    </source>
</reference>
<sequence>MGRSSSVLESEIRRAKEEAQHWKLSCLVLKYQNAELKNQLEVGKGKYNELYLESEKKKSECGEVKKRFETLIVDYNRMCDNLNERIEPSMITYRRKRNVGDQRNKCVKLDREIETFKCGKKRATLSLNHEIELEKELEDCKIKCHGLAAELKGKEMECVGFESTVKSLMLIKDALDEEIKEYRARCIGMEEQITGLVEERKGMFQREKMALERIGYLEEVAKNMKSDKTERTTLRDLRNEVSREYILKKCVSKKTCRTIGSSVTHLTKAEMICTSAFQPSIYPSPVQGNIEDIHVSGTMEISDSEDTKTSL</sequence>
<comment type="caution">
    <text evidence="2">The sequence shown here is derived from an EMBL/GenBank/DDBJ whole genome shotgun (WGS) entry which is preliminary data.</text>
</comment>
<evidence type="ECO:0000313" key="2">
    <source>
        <dbReference type="EMBL" id="KAI3845329.1"/>
    </source>
</evidence>
<organism evidence="2 3">
    <name type="scientific">Papaver atlanticum</name>
    <dbReference type="NCBI Taxonomy" id="357466"/>
    <lineage>
        <taxon>Eukaryota</taxon>
        <taxon>Viridiplantae</taxon>
        <taxon>Streptophyta</taxon>
        <taxon>Embryophyta</taxon>
        <taxon>Tracheophyta</taxon>
        <taxon>Spermatophyta</taxon>
        <taxon>Magnoliopsida</taxon>
        <taxon>Ranunculales</taxon>
        <taxon>Papaveraceae</taxon>
        <taxon>Papaveroideae</taxon>
        <taxon>Papaver</taxon>
    </lineage>
</organism>
<keyword evidence="1" id="KW-0175">Coiled coil</keyword>
<feature type="coiled-coil region" evidence="1">
    <location>
        <begin position="165"/>
        <end position="199"/>
    </location>
</feature>